<name>A0A6G0YF16_APHCR</name>
<dbReference type="Proteomes" id="UP000478052">
    <property type="component" value="Unassembled WGS sequence"/>
</dbReference>
<evidence type="ECO:0000313" key="5">
    <source>
        <dbReference type="EMBL" id="KAF0754750.1"/>
    </source>
</evidence>
<dbReference type="AlphaFoldDB" id="A0A6G0YF16"/>
<keyword evidence="2" id="KW-0479">Metal-binding</keyword>
<feature type="domain" description="Transposase Helix-turn-helix" evidence="4">
    <location>
        <begin position="26"/>
        <end position="57"/>
    </location>
</feature>
<accession>A0A6G0YF16</accession>
<evidence type="ECO:0000256" key="2">
    <source>
        <dbReference type="ARBA" id="ARBA00022723"/>
    </source>
</evidence>
<dbReference type="EMBL" id="VUJU01004323">
    <property type="protein sequence ID" value="KAF0754750.1"/>
    <property type="molecule type" value="Genomic_DNA"/>
</dbReference>
<keyword evidence="6" id="KW-1185">Reference proteome</keyword>
<dbReference type="Pfam" id="PF13613">
    <property type="entry name" value="HTH_Tnp_4"/>
    <property type="match status" value="1"/>
</dbReference>
<sequence>MFDIIVDLCSKVSFKYYYDWNVEKFCLKDQLLMTFIKLRLNLAYPDSAFRFKTSESTYLHKIKIKIAYQNIVLKFHAIFINLFWIKSSHIKWLLMVLLLMPVNCIWDPLLVKKIVGHCGVLNILQPGDLVLADKGFLISDLMPPETSLNIPPFLMSPQFTPSEVLKTKSIARARIHVERVMVRLKKFKILTYKLIKIYNFLE</sequence>
<dbReference type="GO" id="GO:0046872">
    <property type="term" value="F:metal ion binding"/>
    <property type="evidence" value="ECO:0007669"/>
    <property type="project" value="UniProtKB-KW"/>
</dbReference>
<dbReference type="Pfam" id="PF13359">
    <property type="entry name" value="DDE_Tnp_4"/>
    <property type="match status" value="1"/>
</dbReference>
<proteinExistence type="predicted"/>
<dbReference type="PANTHER" id="PTHR23080">
    <property type="entry name" value="THAP DOMAIN PROTEIN"/>
    <property type="match status" value="1"/>
</dbReference>
<dbReference type="InterPro" id="IPR027805">
    <property type="entry name" value="Transposase_HTH_dom"/>
</dbReference>
<protein>
    <submittedName>
        <fullName evidence="5">THAP-type domain-containing protein</fullName>
    </submittedName>
</protein>
<dbReference type="InterPro" id="IPR027806">
    <property type="entry name" value="HARBI1_dom"/>
</dbReference>
<evidence type="ECO:0000259" key="3">
    <source>
        <dbReference type="Pfam" id="PF13359"/>
    </source>
</evidence>
<comment type="cofactor">
    <cofactor evidence="1">
        <name>a divalent metal cation</name>
        <dbReference type="ChEBI" id="CHEBI:60240"/>
    </cofactor>
</comment>
<evidence type="ECO:0000259" key="4">
    <source>
        <dbReference type="Pfam" id="PF13613"/>
    </source>
</evidence>
<gene>
    <name evidence="5" type="ORF">FWK35_00017319</name>
</gene>
<dbReference type="PANTHER" id="PTHR23080:SF133">
    <property type="entry name" value="SI:CH211-262I1.5-RELATED"/>
    <property type="match status" value="1"/>
</dbReference>
<evidence type="ECO:0000256" key="1">
    <source>
        <dbReference type="ARBA" id="ARBA00001968"/>
    </source>
</evidence>
<organism evidence="5 6">
    <name type="scientific">Aphis craccivora</name>
    <name type="common">Cowpea aphid</name>
    <dbReference type="NCBI Taxonomy" id="307492"/>
    <lineage>
        <taxon>Eukaryota</taxon>
        <taxon>Metazoa</taxon>
        <taxon>Ecdysozoa</taxon>
        <taxon>Arthropoda</taxon>
        <taxon>Hexapoda</taxon>
        <taxon>Insecta</taxon>
        <taxon>Pterygota</taxon>
        <taxon>Neoptera</taxon>
        <taxon>Paraneoptera</taxon>
        <taxon>Hemiptera</taxon>
        <taxon>Sternorrhyncha</taxon>
        <taxon>Aphidomorpha</taxon>
        <taxon>Aphidoidea</taxon>
        <taxon>Aphididae</taxon>
        <taxon>Aphidini</taxon>
        <taxon>Aphis</taxon>
        <taxon>Aphis</taxon>
    </lineage>
</organism>
<comment type="caution">
    <text evidence="5">The sequence shown here is derived from an EMBL/GenBank/DDBJ whole genome shotgun (WGS) entry which is preliminary data.</text>
</comment>
<dbReference type="OrthoDB" id="6483946at2759"/>
<feature type="domain" description="DDE Tnp4" evidence="3">
    <location>
        <begin position="112"/>
        <end position="192"/>
    </location>
</feature>
<evidence type="ECO:0000313" key="6">
    <source>
        <dbReference type="Proteomes" id="UP000478052"/>
    </source>
</evidence>
<reference evidence="5 6" key="1">
    <citation type="submission" date="2019-08" db="EMBL/GenBank/DDBJ databases">
        <title>Whole genome of Aphis craccivora.</title>
        <authorList>
            <person name="Voronova N.V."/>
            <person name="Shulinski R.S."/>
            <person name="Bandarenka Y.V."/>
            <person name="Zhorov D.G."/>
            <person name="Warner D."/>
        </authorList>
    </citation>
    <scope>NUCLEOTIDE SEQUENCE [LARGE SCALE GENOMIC DNA]</scope>
    <source>
        <strain evidence="5">180601</strain>
        <tissue evidence="5">Whole Body</tissue>
    </source>
</reference>